<gene>
    <name evidence="2" type="ORF">NON19_04940</name>
</gene>
<accession>A0ABT1P7R3</accession>
<keyword evidence="1" id="KW-1133">Transmembrane helix</keyword>
<protein>
    <submittedName>
        <fullName evidence="2">Uncharacterized protein</fullName>
    </submittedName>
</protein>
<proteinExistence type="predicted"/>
<evidence type="ECO:0000313" key="2">
    <source>
        <dbReference type="EMBL" id="MCQ4041390.1"/>
    </source>
</evidence>
<reference evidence="2 3" key="1">
    <citation type="submission" date="2022-06" db="EMBL/GenBank/DDBJ databases">
        <title>Draft genome sequence of type strain Streptomyces rubrisoli DSM 42083.</title>
        <authorList>
            <person name="Duangmal K."/>
            <person name="Klaysubun C."/>
        </authorList>
    </citation>
    <scope>NUCLEOTIDE SEQUENCE [LARGE SCALE GENOMIC DNA]</scope>
    <source>
        <strain evidence="2 3">DSM 42083</strain>
    </source>
</reference>
<keyword evidence="1" id="KW-0472">Membrane</keyword>
<feature type="transmembrane region" description="Helical" evidence="1">
    <location>
        <begin position="134"/>
        <end position="156"/>
    </location>
</feature>
<feature type="transmembrane region" description="Helical" evidence="1">
    <location>
        <begin position="92"/>
        <end position="114"/>
    </location>
</feature>
<evidence type="ECO:0000313" key="3">
    <source>
        <dbReference type="Proteomes" id="UP001206206"/>
    </source>
</evidence>
<keyword evidence="1" id="KW-0812">Transmembrane</keyword>
<keyword evidence="3" id="KW-1185">Reference proteome</keyword>
<evidence type="ECO:0000256" key="1">
    <source>
        <dbReference type="SAM" id="Phobius"/>
    </source>
</evidence>
<organism evidence="2 3">
    <name type="scientific">Streptantibioticus rubrisoli</name>
    <dbReference type="NCBI Taxonomy" id="1387313"/>
    <lineage>
        <taxon>Bacteria</taxon>
        <taxon>Bacillati</taxon>
        <taxon>Actinomycetota</taxon>
        <taxon>Actinomycetes</taxon>
        <taxon>Kitasatosporales</taxon>
        <taxon>Streptomycetaceae</taxon>
        <taxon>Streptantibioticus</taxon>
    </lineage>
</organism>
<dbReference type="RefSeq" id="WP_255925353.1">
    <property type="nucleotide sequence ID" value="NZ_JANFNH010000002.1"/>
</dbReference>
<sequence>MEEDRGEFDQVLREALEAPGIRRALRGAAQVVTAEQLRARAFGASALIAAAAHAEYQEYVRIREAARLLDGGRGDRRSSADPALGGRGQLGAALAVLVPVLGGVAAAVFLLIGYGLRLFGAWPQFAGTLVATGWATAGIAAVVALSDAVGLLAAAARNGAEVSAERTPDVERVRVAWRAALLERGMLPYLHGQLPQKRSARVEA</sequence>
<comment type="caution">
    <text evidence="2">The sequence shown here is derived from an EMBL/GenBank/DDBJ whole genome shotgun (WGS) entry which is preliminary data.</text>
</comment>
<dbReference type="Proteomes" id="UP001206206">
    <property type="component" value="Unassembled WGS sequence"/>
</dbReference>
<name>A0ABT1P7R3_9ACTN</name>
<dbReference type="EMBL" id="JANFNH010000002">
    <property type="protein sequence ID" value="MCQ4041390.1"/>
    <property type="molecule type" value="Genomic_DNA"/>
</dbReference>